<dbReference type="RefSeq" id="WP_146145190.1">
    <property type="nucleotide sequence ID" value="NZ_PYMK01000079.1"/>
</dbReference>
<evidence type="ECO:0000313" key="1">
    <source>
        <dbReference type="EMBL" id="PSU19406.1"/>
    </source>
</evidence>
<name>A0A2T3IEF6_9GAMM</name>
<proteinExistence type="predicted"/>
<sequence>MNINEQCKNILTKTKESETECKKKLEAIKESLSEICNEVDNIELDSNSSELHQLRLQIISDMRKLKQKALSFEGLDPMKVLEARQDITMWITRGEYSARKIEIDINNNDPIRLKAWLSINQENL</sequence>
<organism evidence="1 2">
    <name type="scientific">Photobacterium aquimaris</name>
    <dbReference type="NCBI Taxonomy" id="512643"/>
    <lineage>
        <taxon>Bacteria</taxon>
        <taxon>Pseudomonadati</taxon>
        <taxon>Pseudomonadota</taxon>
        <taxon>Gammaproteobacteria</taxon>
        <taxon>Vibrionales</taxon>
        <taxon>Vibrionaceae</taxon>
        <taxon>Photobacterium</taxon>
    </lineage>
</organism>
<dbReference type="Proteomes" id="UP000240254">
    <property type="component" value="Unassembled WGS sequence"/>
</dbReference>
<dbReference type="AlphaFoldDB" id="A0A2T3IEF6"/>
<comment type="caution">
    <text evidence="1">The sequence shown here is derived from an EMBL/GenBank/DDBJ whole genome shotgun (WGS) entry which is preliminary data.</text>
</comment>
<feature type="non-terminal residue" evidence="1">
    <location>
        <position position="124"/>
    </location>
</feature>
<dbReference type="EMBL" id="PYMK01000079">
    <property type="protein sequence ID" value="PSU19406.1"/>
    <property type="molecule type" value="Genomic_DNA"/>
</dbReference>
<protein>
    <submittedName>
        <fullName evidence="1">Uncharacterized protein</fullName>
    </submittedName>
</protein>
<gene>
    <name evidence="1" type="ORF">CTM88_21120</name>
</gene>
<accession>A0A2T3IEF6</accession>
<reference evidence="1 2" key="1">
    <citation type="submission" date="2018-03" db="EMBL/GenBank/DDBJ databases">
        <title>Whole genome sequencing of Histamine producing bacteria.</title>
        <authorList>
            <person name="Butler K."/>
        </authorList>
    </citation>
    <scope>NUCLEOTIDE SEQUENCE [LARGE SCALE GENOMIC DNA]</scope>
    <source>
        <strain evidence="1 2">BS2</strain>
    </source>
</reference>
<evidence type="ECO:0000313" key="2">
    <source>
        <dbReference type="Proteomes" id="UP000240254"/>
    </source>
</evidence>